<sequence length="100" mass="11231">MPTSNMSHDHNNTKEKRGFGGGRRGNEKPRKRREKARHSVDLPDSSQTALVSDRLLPSTSARDDEREKDNSFEQGLGRADSAGKNELPTTPEPFETEEPR</sequence>
<protein>
    <submittedName>
        <fullName evidence="2">Uncharacterized protein</fullName>
    </submittedName>
</protein>
<proteinExistence type="predicted"/>
<feature type="region of interest" description="Disordered" evidence="1">
    <location>
        <begin position="1"/>
        <end position="100"/>
    </location>
</feature>
<dbReference type="Proteomes" id="UP001472677">
    <property type="component" value="Unassembled WGS sequence"/>
</dbReference>
<comment type="caution">
    <text evidence="2">The sequence shown here is derived from an EMBL/GenBank/DDBJ whole genome shotgun (WGS) entry which is preliminary data.</text>
</comment>
<name>A0ABR2BZF8_9ROSI</name>
<evidence type="ECO:0000256" key="1">
    <source>
        <dbReference type="SAM" id="MobiDB-lite"/>
    </source>
</evidence>
<gene>
    <name evidence="2" type="ORF">V6N12_075017</name>
</gene>
<evidence type="ECO:0000313" key="3">
    <source>
        <dbReference type="Proteomes" id="UP001472677"/>
    </source>
</evidence>
<keyword evidence="3" id="KW-1185">Reference proteome</keyword>
<feature type="compositionally biased region" description="Basic and acidic residues" evidence="1">
    <location>
        <begin position="7"/>
        <end position="28"/>
    </location>
</feature>
<accession>A0ABR2BZF8</accession>
<reference evidence="2 3" key="1">
    <citation type="journal article" date="2024" name="G3 (Bethesda)">
        <title>Genome assembly of Hibiscus sabdariffa L. provides insights into metabolisms of medicinal natural products.</title>
        <authorList>
            <person name="Kim T."/>
        </authorList>
    </citation>
    <scope>NUCLEOTIDE SEQUENCE [LARGE SCALE GENOMIC DNA]</scope>
    <source>
        <strain evidence="2">TK-2024</strain>
        <tissue evidence="2">Old leaves</tissue>
    </source>
</reference>
<organism evidence="2 3">
    <name type="scientific">Hibiscus sabdariffa</name>
    <name type="common">roselle</name>
    <dbReference type="NCBI Taxonomy" id="183260"/>
    <lineage>
        <taxon>Eukaryota</taxon>
        <taxon>Viridiplantae</taxon>
        <taxon>Streptophyta</taxon>
        <taxon>Embryophyta</taxon>
        <taxon>Tracheophyta</taxon>
        <taxon>Spermatophyta</taxon>
        <taxon>Magnoliopsida</taxon>
        <taxon>eudicotyledons</taxon>
        <taxon>Gunneridae</taxon>
        <taxon>Pentapetalae</taxon>
        <taxon>rosids</taxon>
        <taxon>malvids</taxon>
        <taxon>Malvales</taxon>
        <taxon>Malvaceae</taxon>
        <taxon>Malvoideae</taxon>
        <taxon>Hibiscus</taxon>
    </lineage>
</organism>
<feature type="compositionally biased region" description="Basic and acidic residues" evidence="1">
    <location>
        <begin position="61"/>
        <end position="71"/>
    </location>
</feature>
<evidence type="ECO:0000313" key="2">
    <source>
        <dbReference type="EMBL" id="KAK8512438.1"/>
    </source>
</evidence>
<dbReference type="EMBL" id="JBBPBM010000072">
    <property type="protein sequence ID" value="KAK8512438.1"/>
    <property type="molecule type" value="Genomic_DNA"/>
</dbReference>